<reference evidence="6" key="1">
    <citation type="submission" date="2021-10" db="EMBL/GenBank/DDBJ databases">
        <title>Novel species in genus Arthrobacter.</title>
        <authorList>
            <person name="Liu Y."/>
        </authorList>
    </citation>
    <scope>NUCLEOTIDE SEQUENCE</scope>
    <source>
        <strain evidence="6">Zg-Y462</strain>
        <strain evidence="8">zg-Y462</strain>
    </source>
</reference>
<dbReference type="Gene3D" id="1.10.10.10">
    <property type="entry name" value="Winged helix-like DNA-binding domain superfamily/Winged helix DNA-binding domain"/>
    <property type="match status" value="1"/>
</dbReference>
<evidence type="ECO:0000313" key="7">
    <source>
        <dbReference type="EMBL" id="UON92360.1"/>
    </source>
</evidence>
<dbReference type="Pfam" id="PF09339">
    <property type="entry name" value="HTH_IclR"/>
    <property type="match status" value="1"/>
</dbReference>
<gene>
    <name evidence="6" type="ORF">LJ755_12500</name>
    <name evidence="7" type="ORF">MUK71_01490</name>
</gene>
<dbReference type="SUPFAM" id="SSF55781">
    <property type="entry name" value="GAF domain-like"/>
    <property type="match status" value="1"/>
</dbReference>
<evidence type="ECO:0000259" key="5">
    <source>
        <dbReference type="PROSITE" id="PS51078"/>
    </source>
</evidence>
<dbReference type="InterPro" id="IPR050707">
    <property type="entry name" value="HTH_MetabolicPath_Reg"/>
</dbReference>
<sequence>MPDPLDALAAADRSAALPYGDRGAIQTIDRAAMILALFDQNTQVLSPTLVADRLGLNRTTAHRYLQSLQASGFLGQGYGPGPLINQLASLVSARQQILTVAPAIMRTLADQTGLTAVLSFLGRSGAVVSHVEEANGGTILLTVRVGTVLELKAAQSRMLLAFQSDPEVASRMHASLDGAEARKEQAELALARRNRVAWADLGRVGLASVAAPVFGSRDIQAAVAVLGTTTMLSPSDLSSPRVELLRDAAERISSTVTI</sequence>
<evidence type="ECO:0000259" key="4">
    <source>
        <dbReference type="PROSITE" id="PS51077"/>
    </source>
</evidence>
<dbReference type="Proteomes" id="UP001155145">
    <property type="component" value="Unassembled WGS sequence"/>
</dbReference>
<feature type="domain" description="HTH iclR-type" evidence="4">
    <location>
        <begin position="25"/>
        <end position="82"/>
    </location>
</feature>
<evidence type="ECO:0000313" key="9">
    <source>
        <dbReference type="Proteomes" id="UP001155145"/>
    </source>
</evidence>
<dbReference type="GO" id="GO:0003677">
    <property type="term" value="F:DNA binding"/>
    <property type="evidence" value="ECO:0007669"/>
    <property type="project" value="UniProtKB-KW"/>
</dbReference>
<dbReference type="RefSeq" id="WP_227929296.1">
    <property type="nucleotide sequence ID" value="NZ_CP094984.1"/>
</dbReference>
<evidence type="ECO:0000256" key="1">
    <source>
        <dbReference type="ARBA" id="ARBA00023015"/>
    </source>
</evidence>
<dbReference type="Proteomes" id="UP000829758">
    <property type="component" value="Chromosome"/>
</dbReference>
<protein>
    <submittedName>
        <fullName evidence="6">Helix-turn-helix domain-containing protein</fullName>
    </submittedName>
</protein>
<dbReference type="GO" id="GO:0003700">
    <property type="term" value="F:DNA-binding transcription factor activity"/>
    <property type="evidence" value="ECO:0007669"/>
    <property type="project" value="TreeGrafter"/>
</dbReference>
<organism evidence="6 9">
    <name type="scientific">Arthrobacter zhangbolii</name>
    <dbReference type="NCBI Taxonomy" id="2886936"/>
    <lineage>
        <taxon>Bacteria</taxon>
        <taxon>Bacillati</taxon>
        <taxon>Actinomycetota</taxon>
        <taxon>Actinomycetes</taxon>
        <taxon>Micrococcales</taxon>
        <taxon>Micrococcaceae</taxon>
        <taxon>Arthrobacter</taxon>
    </lineage>
</organism>
<feature type="domain" description="IclR-ED" evidence="5">
    <location>
        <begin position="83"/>
        <end position="258"/>
    </location>
</feature>
<evidence type="ECO:0000256" key="2">
    <source>
        <dbReference type="ARBA" id="ARBA00023125"/>
    </source>
</evidence>
<dbReference type="PROSITE" id="PS51078">
    <property type="entry name" value="ICLR_ED"/>
    <property type="match status" value="1"/>
</dbReference>
<dbReference type="Pfam" id="PF01614">
    <property type="entry name" value="IclR_C"/>
    <property type="match status" value="1"/>
</dbReference>
<name>A0A9X1MAH1_9MICC</name>
<dbReference type="Gene3D" id="3.30.450.40">
    <property type="match status" value="1"/>
</dbReference>
<proteinExistence type="predicted"/>
<keyword evidence="1" id="KW-0805">Transcription regulation</keyword>
<evidence type="ECO:0000313" key="6">
    <source>
        <dbReference type="EMBL" id="MCC3273547.1"/>
    </source>
</evidence>
<dbReference type="SMART" id="SM00346">
    <property type="entry name" value="HTH_ICLR"/>
    <property type="match status" value="1"/>
</dbReference>
<dbReference type="AlphaFoldDB" id="A0A9X1MAH1"/>
<dbReference type="InterPro" id="IPR005471">
    <property type="entry name" value="Tscrpt_reg_IclR_N"/>
</dbReference>
<evidence type="ECO:0000313" key="8">
    <source>
        <dbReference type="Proteomes" id="UP000829758"/>
    </source>
</evidence>
<accession>A0A9X1MAH1</accession>
<dbReference type="PANTHER" id="PTHR30136">
    <property type="entry name" value="HELIX-TURN-HELIX TRANSCRIPTIONAL REGULATOR, ICLR FAMILY"/>
    <property type="match status" value="1"/>
</dbReference>
<keyword evidence="8" id="KW-1185">Reference proteome</keyword>
<dbReference type="GO" id="GO:0045892">
    <property type="term" value="P:negative regulation of DNA-templated transcription"/>
    <property type="evidence" value="ECO:0007669"/>
    <property type="project" value="TreeGrafter"/>
</dbReference>
<dbReference type="EMBL" id="CP094984">
    <property type="protein sequence ID" value="UON92360.1"/>
    <property type="molecule type" value="Genomic_DNA"/>
</dbReference>
<keyword evidence="3" id="KW-0804">Transcription</keyword>
<evidence type="ECO:0000256" key="3">
    <source>
        <dbReference type="ARBA" id="ARBA00023163"/>
    </source>
</evidence>
<dbReference type="EMBL" id="JAJFZT010000008">
    <property type="protein sequence ID" value="MCC3273547.1"/>
    <property type="molecule type" value="Genomic_DNA"/>
</dbReference>
<dbReference type="InterPro" id="IPR029016">
    <property type="entry name" value="GAF-like_dom_sf"/>
</dbReference>
<dbReference type="PROSITE" id="PS51077">
    <property type="entry name" value="HTH_ICLR"/>
    <property type="match status" value="1"/>
</dbReference>
<dbReference type="InterPro" id="IPR036390">
    <property type="entry name" value="WH_DNA-bd_sf"/>
</dbReference>
<dbReference type="InterPro" id="IPR014757">
    <property type="entry name" value="Tscrpt_reg_IclR_C"/>
</dbReference>
<keyword evidence="2" id="KW-0238">DNA-binding</keyword>
<dbReference type="PANTHER" id="PTHR30136:SF8">
    <property type="entry name" value="TRANSCRIPTIONAL REGULATORY PROTEIN"/>
    <property type="match status" value="1"/>
</dbReference>
<dbReference type="SUPFAM" id="SSF46785">
    <property type="entry name" value="Winged helix' DNA-binding domain"/>
    <property type="match status" value="1"/>
</dbReference>
<dbReference type="InterPro" id="IPR036388">
    <property type="entry name" value="WH-like_DNA-bd_sf"/>
</dbReference>